<sequence length="338" mass="39850">MTQQLHQVKQPRMGVLRHSKNPDLWKRDGVIHRGMKELPEIQAILKTHDHRCYFCGFHDPLFIEPHHLNGDHTDHSEKNVVPACTLCHAPHHLFAISQNQSAVFGLFKDNITQTNLNHLQRLLLVLNHHQSDKIRAVYSRKGRLGSLCFDDPISLHERRRFTDFTDYDFQTMMLEDVKKYKEAMQRISEKSAKAPIGSKEEPLDLEVYFKGEFDDLEAMKRQPGEDDEVVNERQVKFQDQLAEYKKWYRERMKNNKNFSVFQLAMALKECEDEAYKQFHFGHHNILLCFTENIFTSEQIEYYSSRSDFDISEVMQTFDASKMIPDVDDQLRKMKVDLG</sequence>
<proteinExistence type="predicted"/>
<reference evidence="1 2" key="1">
    <citation type="submission" date="2019-09" db="EMBL/GenBank/DDBJ databases">
        <title>Non-baumannii Acinetobacter spp. carrying blaNDM-1 isolated in China.</title>
        <authorList>
            <person name="Cui C."/>
            <person name="Chen C."/>
            <person name="Sun J."/>
            <person name="Liu Y."/>
        </authorList>
    </citation>
    <scope>NUCLEOTIDE SEQUENCE [LARGE SCALE GENOMIC DNA]</scope>
    <source>
        <strain evidence="1 2">B18</strain>
        <plasmid evidence="2">pb18-4</plasmid>
    </source>
</reference>
<accession>A0A6C0Y7N4</accession>
<dbReference type="AlphaFoldDB" id="A0A6C0Y7N4"/>
<evidence type="ECO:0000313" key="1">
    <source>
        <dbReference type="EMBL" id="QIC72146.1"/>
    </source>
</evidence>
<geneLocation type="plasmid" evidence="2">
    <name>pb18-4</name>
</geneLocation>
<evidence type="ECO:0000313" key="2">
    <source>
        <dbReference type="Proteomes" id="UP000503440"/>
    </source>
</evidence>
<dbReference type="EMBL" id="CP044459">
    <property type="protein sequence ID" value="QIC72146.1"/>
    <property type="molecule type" value="Genomic_DNA"/>
</dbReference>
<name>A0A6C0Y7N4_9GAMM</name>
<dbReference type="Proteomes" id="UP000503440">
    <property type="component" value="Plasmid pB18-4"/>
</dbReference>
<organism evidence="1 2">
    <name type="scientific">Acinetobacter indicus</name>
    <dbReference type="NCBI Taxonomy" id="756892"/>
    <lineage>
        <taxon>Bacteria</taxon>
        <taxon>Pseudomonadati</taxon>
        <taxon>Pseudomonadota</taxon>
        <taxon>Gammaproteobacteria</taxon>
        <taxon>Moraxellales</taxon>
        <taxon>Moraxellaceae</taxon>
        <taxon>Acinetobacter</taxon>
    </lineage>
</organism>
<dbReference type="RefSeq" id="WP_163146705.1">
    <property type="nucleotide sequence ID" value="NZ_CP044459.1"/>
</dbReference>
<gene>
    <name evidence="1" type="ORF">FSC09_17455</name>
</gene>
<keyword evidence="1" id="KW-0614">Plasmid</keyword>
<protein>
    <submittedName>
        <fullName evidence="1">Uncharacterized protein</fullName>
    </submittedName>
</protein>